<dbReference type="EMBL" id="DXCM01000086">
    <property type="protein sequence ID" value="HIY93514.1"/>
    <property type="molecule type" value="Genomic_DNA"/>
</dbReference>
<dbReference type="Proteomes" id="UP000824013">
    <property type="component" value="Unassembled WGS sequence"/>
</dbReference>
<feature type="compositionally biased region" description="Polar residues" evidence="1">
    <location>
        <begin position="504"/>
        <end position="515"/>
    </location>
</feature>
<reference evidence="4" key="1">
    <citation type="journal article" date="2021" name="PeerJ">
        <title>Extensive microbial diversity within the chicken gut microbiome revealed by metagenomics and culture.</title>
        <authorList>
            <person name="Gilroy R."/>
            <person name="Ravi A."/>
            <person name="Getino M."/>
            <person name="Pursley I."/>
            <person name="Horton D.L."/>
            <person name="Alikhan N.F."/>
            <person name="Baker D."/>
            <person name="Gharbi K."/>
            <person name="Hall N."/>
            <person name="Watson M."/>
            <person name="Adriaenssens E.M."/>
            <person name="Foster-Nyarko E."/>
            <person name="Jarju S."/>
            <person name="Secka A."/>
            <person name="Antonio M."/>
            <person name="Oren A."/>
            <person name="Chaudhuri R.R."/>
            <person name="La Ragione R."/>
            <person name="Hildebrand F."/>
            <person name="Pallen M.J."/>
        </authorList>
    </citation>
    <scope>NUCLEOTIDE SEQUENCE</scope>
    <source>
        <strain evidence="4">3204</strain>
    </source>
</reference>
<sequence length="714" mass="76580">MLLNKKCVYLGATLFSAMILTSLSNQTVKADVTTDGNTNVSVEKTVQPTTAVTTKTSDSTTQAPTNKAGVSKTVTATQSSTVDTKTETAPATDAQKVTAPVDDSVAKATVTQATKSVVKATPTVVKKIQPITVVVNKPNSAATVIDFKDPTLSSMVKWSLGLTDKDKVTVGEFQKFNNSEFFLNETVYAGGSNPNVTDQTDKPIENLSGLQVLKYLPKNTQVFFQVRLASDPKANLDLSPLYGIPIYNFTLDGNYSDAKAKEIDLNQLTKLDISKATNVELTGDTSVSANSGITQQQLEKIAPWLVKFANNGRTYNDIVLNNGSISDFSALKGINRTNSVTVFVNHNNVASTKPVYATASKADLTFTALPFKGIDGDDLASTYHYTTTVKKPSDDDLIHVSGDTYRIADPDTSAKKLTYGIIGDYISSNDDSMLEKSYGNSTLDYFGMYSQPLVWKTVAKPVVKPAVKPATKPVTGPTIEPVQSSIISSGSSSGSVGSVDVPETSGSTANSSNAISVSTSRGTVRTINSYTRLFDAKGNVTAIELGPNTGWSYNGIVDINGKKFYEVGTNEYLPADSGVTYTPIKIRTVISAPSSVVLFNSNGDRVSRTLPARSHWLTDSSAIINGVKMYRVASDEWVAADSVSISISSGDKTYATSTTFPKVFTGRTKTPVYSANGKLLNYQLSSGSSWKIDRRVIIDGVTYYRIATDEFVRA</sequence>
<evidence type="ECO:0000256" key="2">
    <source>
        <dbReference type="SAM" id="SignalP"/>
    </source>
</evidence>
<feature type="signal peptide" evidence="2">
    <location>
        <begin position="1"/>
        <end position="30"/>
    </location>
</feature>
<name>A0A9D1ZPQ0_9LACO</name>
<accession>A0A9D1ZPQ0</accession>
<feature type="compositionally biased region" description="Low complexity" evidence="1">
    <location>
        <begin position="484"/>
        <end position="499"/>
    </location>
</feature>
<evidence type="ECO:0000313" key="4">
    <source>
        <dbReference type="EMBL" id="HIY93514.1"/>
    </source>
</evidence>
<protein>
    <submittedName>
        <fullName evidence="4">SLAP domain-containing protein</fullName>
    </submittedName>
</protein>
<dbReference type="AlphaFoldDB" id="A0A9D1ZPQ0"/>
<dbReference type="InterPro" id="IPR024968">
    <property type="entry name" value="SlpA_C_lactobacillus"/>
</dbReference>
<comment type="caution">
    <text evidence="4">The sequence shown here is derived from an EMBL/GenBank/DDBJ whole genome shotgun (WGS) entry which is preliminary data.</text>
</comment>
<feature type="region of interest" description="Disordered" evidence="1">
    <location>
        <begin position="470"/>
        <end position="515"/>
    </location>
</feature>
<feature type="chain" id="PRO_5039703106" evidence="2">
    <location>
        <begin position="31"/>
        <end position="714"/>
    </location>
</feature>
<gene>
    <name evidence="4" type="ORF">H9820_11340</name>
</gene>
<proteinExistence type="predicted"/>
<dbReference type="Pfam" id="PF03217">
    <property type="entry name" value="SlpA"/>
    <property type="match status" value="2"/>
</dbReference>
<feature type="region of interest" description="Disordered" evidence="1">
    <location>
        <begin position="50"/>
        <end position="94"/>
    </location>
</feature>
<keyword evidence="2" id="KW-0732">Signal</keyword>
<reference evidence="4" key="2">
    <citation type="submission" date="2021-04" db="EMBL/GenBank/DDBJ databases">
        <authorList>
            <person name="Gilroy R."/>
        </authorList>
    </citation>
    <scope>NUCLEOTIDE SEQUENCE</scope>
    <source>
        <strain evidence="4">3204</strain>
    </source>
</reference>
<feature type="compositionally biased region" description="Polar residues" evidence="1">
    <location>
        <begin position="72"/>
        <end position="89"/>
    </location>
</feature>
<feature type="domain" description="S-layer protein C-terminal" evidence="3">
    <location>
        <begin position="519"/>
        <end position="573"/>
    </location>
</feature>
<feature type="domain" description="S-layer protein C-terminal" evidence="3">
    <location>
        <begin position="669"/>
        <end position="714"/>
    </location>
</feature>
<evidence type="ECO:0000256" key="1">
    <source>
        <dbReference type="SAM" id="MobiDB-lite"/>
    </source>
</evidence>
<evidence type="ECO:0000313" key="5">
    <source>
        <dbReference type="Proteomes" id="UP000824013"/>
    </source>
</evidence>
<evidence type="ECO:0000259" key="3">
    <source>
        <dbReference type="Pfam" id="PF03217"/>
    </source>
</evidence>
<feature type="compositionally biased region" description="Low complexity" evidence="1">
    <location>
        <begin position="50"/>
        <end position="65"/>
    </location>
</feature>
<organism evidence="4 5">
    <name type="scientific">Candidatus Companilactobacillus pullicola</name>
    <dbReference type="NCBI Taxonomy" id="2838523"/>
    <lineage>
        <taxon>Bacteria</taxon>
        <taxon>Bacillati</taxon>
        <taxon>Bacillota</taxon>
        <taxon>Bacilli</taxon>
        <taxon>Lactobacillales</taxon>
        <taxon>Lactobacillaceae</taxon>
        <taxon>Companilactobacillus</taxon>
    </lineage>
</organism>